<keyword evidence="2" id="KW-1185">Reference proteome</keyword>
<dbReference type="Ensembl" id="ENSCCAT00000042860.1">
    <property type="protein sequence ID" value="ENSCCAP00000025338.1"/>
    <property type="gene ID" value="ENSCCAG00000030460.1"/>
</dbReference>
<dbReference type="InterPro" id="IPR040874">
    <property type="entry name" value="DUF5551"/>
</dbReference>
<proteinExistence type="predicted"/>
<dbReference type="AlphaFoldDB" id="A0A2K5RB34"/>
<evidence type="ECO:0000313" key="1">
    <source>
        <dbReference type="Ensembl" id="ENSCCAP00000025338.1"/>
    </source>
</evidence>
<reference evidence="1" key="2">
    <citation type="submission" date="2025-09" db="UniProtKB">
        <authorList>
            <consortium name="Ensembl"/>
        </authorList>
    </citation>
    <scope>IDENTIFICATION</scope>
</reference>
<organism evidence="1 2">
    <name type="scientific">Cebus imitator</name>
    <name type="common">Panamanian white-faced capuchin</name>
    <name type="synonym">Cebus capucinus imitator</name>
    <dbReference type="NCBI Taxonomy" id="2715852"/>
    <lineage>
        <taxon>Eukaryota</taxon>
        <taxon>Metazoa</taxon>
        <taxon>Chordata</taxon>
        <taxon>Craniata</taxon>
        <taxon>Vertebrata</taxon>
        <taxon>Euteleostomi</taxon>
        <taxon>Mammalia</taxon>
        <taxon>Eutheria</taxon>
        <taxon>Euarchontoglires</taxon>
        <taxon>Primates</taxon>
        <taxon>Haplorrhini</taxon>
        <taxon>Platyrrhini</taxon>
        <taxon>Cebidae</taxon>
        <taxon>Cebinae</taxon>
        <taxon>Cebus</taxon>
    </lineage>
</organism>
<sequence>VCVLLISQSFFSGVAEMYIPDMNRHKERTAALHPVGLGRQNGEWRRAS</sequence>
<reference evidence="1" key="1">
    <citation type="submission" date="2025-08" db="UniProtKB">
        <authorList>
            <consortium name="Ensembl"/>
        </authorList>
    </citation>
    <scope>IDENTIFICATION</scope>
</reference>
<dbReference type="Pfam" id="PF17705">
    <property type="entry name" value="DUF5551"/>
    <property type="match status" value="1"/>
</dbReference>
<evidence type="ECO:0000313" key="2">
    <source>
        <dbReference type="Proteomes" id="UP000233040"/>
    </source>
</evidence>
<accession>A0A2K5RB34</accession>
<dbReference type="Proteomes" id="UP000233040">
    <property type="component" value="Unassembled WGS sequence"/>
</dbReference>
<dbReference type="GeneTree" id="ENSGT00410000028701"/>
<name>A0A2K5RB34_CEBIM</name>
<protein>
    <submittedName>
        <fullName evidence="1">Uncharacterized protein</fullName>
    </submittedName>
</protein>